<dbReference type="AlphaFoldDB" id="A0A327ZDT9"/>
<organism evidence="7 8">
    <name type="scientific">Actinoplanes lutulentus</name>
    <dbReference type="NCBI Taxonomy" id="1287878"/>
    <lineage>
        <taxon>Bacteria</taxon>
        <taxon>Bacillati</taxon>
        <taxon>Actinomycetota</taxon>
        <taxon>Actinomycetes</taxon>
        <taxon>Micromonosporales</taxon>
        <taxon>Micromonosporaceae</taxon>
        <taxon>Actinoplanes</taxon>
    </lineage>
</organism>
<evidence type="ECO:0000256" key="4">
    <source>
        <dbReference type="SAM" id="MobiDB-lite"/>
    </source>
</evidence>
<dbReference type="OrthoDB" id="3182374at2"/>
<evidence type="ECO:0000313" key="8">
    <source>
        <dbReference type="Proteomes" id="UP000249341"/>
    </source>
</evidence>
<comment type="caution">
    <text evidence="7">The sequence shown here is derived from an EMBL/GenBank/DDBJ whole genome shotgun (WGS) entry which is preliminary data.</text>
</comment>
<dbReference type="GO" id="GO:0004674">
    <property type="term" value="F:protein serine/threonine kinase activity"/>
    <property type="evidence" value="ECO:0007669"/>
    <property type="project" value="TreeGrafter"/>
</dbReference>
<dbReference type="PANTHER" id="PTHR37419:SF1">
    <property type="entry name" value="SERINE_THREONINE-PROTEIN KINASE TOXIN HIPA"/>
    <property type="match status" value="1"/>
</dbReference>
<feature type="domain" description="HipA N-terminal subdomain 1" evidence="6">
    <location>
        <begin position="17"/>
        <end position="118"/>
    </location>
</feature>
<dbReference type="InterPro" id="IPR017508">
    <property type="entry name" value="HipA_N1"/>
</dbReference>
<dbReference type="InterPro" id="IPR012893">
    <property type="entry name" value="HipA-like_C"/>
</dbReference>
<dbReference type="EMBL" id="QLMJ01000004">
    <property type="protein sequence ID" value="RAK39500.1"/>
    <property type="molecule type" value="Genomic_DNA"/>
</dbReference>
<gene>
    <name evidence="7" type="ORF">B0I29_10436</name>
</gene>
<sequence length="253" mass="27863">MIPKKHTAMPGESSWALTVRLHDVVVGEIVLSGNTARLTLNGEYLRMPSRPVLGQTFEDDPERARNTHQRLTPWFSNLLPEKGGPLRDIIARQLGIHPEREFFLLAGLGHDLPGAVTALPAEPWTDVPDTHQTSLESELLDRVRLKFSLAGIQLKLSLLKTRRGLTLPASGEGGDWIVKLPFHDFGKVPENEYSMMLWLKESGVDVPAIDLFPAAEVQGVPEGLVDRPDPADSRGRGCDQGVRPAVGRHRSDG</sequence>
<evidence type="ECO:0000256" key="3">
    <source>
        <dbReference type="ARBA" id="ARBA00022777"/>
    </source>
</evidence>
<evidence type="ECO:0000256" key="1">
    <source>
        <dbReference type="ARBA" id="ARBA00010164"/>
    </source>
</evidence>
<dbReference type="PANTHER" id="PTHR37419">
    <property type="entry name" value="SERINE/THREONINE-PROTEIN KINASE TOXIN HIPA"/>
    <property type="match status" value="1"/>
</dbReference>
<proteinExistence type="inferred from homology"/>
<feature type="region of interest" description="Disordered" evidence="4">
    <location>
        <begin position="220"/>
        <end position="253"/>
    </location>
</feature>
<evidence type="ECO:0000259" key="5">
    <source>
        <dbReference type="Pfam" id="PF07804"/>
    </source>
</evidence>
<keyword evidence="2" id="KW-0808">Transferase</keyword>
<evidence type="ECO:0000313" key="7">
    <source>
        <dbReference type="EMBL" id="RAK39500.1"/>
    </source>
</evidence>
<dbReference type="NCBIfam" id="TIGR03071">
    <property type="entry name" value="couple_hipA"/>
    <property type="match status" value="1"/>
</dbReference>
<accession>A0A327ZDT9</accession>
<reference evidence="7 8" key="1">
    <citation type="submission" date="2018-06" db="EMBL/GenBank/DDBJ databases">
        <title>Genomic Encyclopedia of Type Strains, Phase III (KMG-III): the genomes of soil and plant-associated and newly described type strains.</title>
        <authorList>
            <person name="Whitman W."/>
        </authorList>
    </citation>
    <scope>NUCLEOTIDE SEQUENCE [LARGE SCALE GENOMIC DNA]</scope>
    <source>
        <strain evidence="7 8">CGMCC 4.7090</strain>
    </source>
</reference>
<evidence type="ECO:0000256" key="2">
    <source>
        <dbReference type="ARBA" id="ARBA00022679"/>
    </source>
</evidence>
<dbReference type="Pfam" id="PF07804">
    <property type="entry name" value="HipA_C"/>
    <property type="match status" value="1"/>
</dbReference>
<keyword evidence="8" id="KW-1185">Reference proteome</keyword>
<comment type="similarity">
    <text evidence="1">Belongs to the HipA Ser/Thr kinase family.</text>
</comment>
<feature type="compositionally biased region" description="Basic and acidic residues" evidence="4">
    <location>
        <begin position="224"/>
        <end position="237"/>
    </location>
</feature>
<dbReference type="Proteomes" id="UP000249341">
    <property type="component" value="Unassembled WGS sequence"/>
</dbReference>
<name>A0A327ZDT9_9ACTN</name>
<dbReference type="Pfam" id="PF13657">
    <property type="entry name" value="Couple_hipA"/>
    <property type="match status" value="1"/>
</dbReference>
<dbReference type="InterPro" id="IPR052028">
    <property type="entry name" value="HipA_Ser/Thr_kinase"/>
</dbReference>
<dbReference type="GO" id="GO:0005829">
    <property type="term" value="C:cytosol"/>
    <property type="evidence" value="ECO:0007669"/>
    <property type="project" value="TreeGrafter"/>
</dbReference>
<keyword evidence="3" id="KW-0418">Kinase</keyword>
<dbReference type="RefSeq" id="WP_146616759.1">
    <property type="nucleotide sequence ID" value="NZ_JACHWI010000001.1"/>
</dbReference>
<protein>
    <submittedName>
        <fullName evidence="7">HipA-like protein</fullName>
    </submittedName>
</protein>
<evidence type="ECO:0000259" key="6">
    <source>
        <dbReference type="Pfam" id="PF13657"/>
    </source>
</evidence>
<feature type="domain" description="HipA-like C-terminal" evidence="5">
    <location>
        <begin position="147"/>
        <end position="216"/>
    </location>
</feature>